<evidence type="ECO:0000256" key="2">
    <source>
        <dbReference type="ARBA" id="ARBA00001913"/>
    </source>
</evidence>
<dbReference type="GO" id="GO:0030246">
    <property type="term" value="F:carbohydrate binding"/>
    <property type="evidence" value="ECO:0007669"/>
    <property type="project" value="InterPro"/>
</dbReference>
<dbReference type="Pfam" id="PF01263">
    <property type="entry name" value="Aldose_epim"/>
    <property type="match status" value="1"/>
</dbReference>
<dbReference type="PIRSF" id="PIRSF005096">
    <property type="entry name" value="GALM"/>
    <property type="match status" value="1"/>
</dbReference>
<evidence type="ECO:0000256" key="15">
    <source>
        <dbReference type="PIRSR" id="PIRSR005096-1"/>
    </source>
</evidence>
<dbReference type="InterPro" id="IPR011013">
    <property type="entry name" value="Gal_mutarotase_sf_dom"/>
</dbReference>
<dbReference type="Proteomes" id="UP000184420">
    <property type="component" value="Unassembled WGS sequence"/>
</dbReference>
<dbReference type="PROSITE" id="PS51257">
    <property type="entry name" value="PROKAR_LIPOPROTEIN"/>
    <property type="match status" value="1"/>
</dbReference>
<evidence type="ECO:0000313" key="19">
    <source>
        <dbReference type="EMBL" id="SHL57974.1"/>
    </source>
</evidence>
<dbReference type="FunFam" id="2.70.98.10:FF:000003">
    <property type="entry name" value="Aldose 1-epimerase"/>
    <property type="match status" value="1"/>
</dbReference>
<dbReference type="Gene3D" id="2.70.98.10">
    <property type="match status" value="1"/>
</dbReference>
<feature type="active site" description="Proton acceptor" evidence="15">
    <location>
        <position position="348"/>
    </location>
</feature>
<dbReference type="GO" id="GO:0005737">
    <property type="term" value="C:cytoplasm"/>
    <property type="evidence" value="ECO:0007669"/>
    <property type="project" value="UniProtKB-SubCell"/>
</dbReference>
<evidence type="ECO:0000256" key="3">
    <source>
        <dbReference type="ARBA" id="ARBA00004496"/>
    </source>
</evidence>
<comment type="similarity">
    <text evidence="5 14">Belongs to the aldose epimerase family.</text>
</comment>
<accession>A0A1M7BSQ3</accession>
<organism evidence="19 20">
    <name type="scientific">Chitinophaga jiangningensis</name>
    <dbReference type="NCBI Taxonomy" id="1419482"/>
    <lineage>
        <taxon>Bacteria</taxon>
        <taxon>Pseudomonadati</taxon>
        <taxon>Bacteroidota</taxon>
        <taxon>Chitinophagia</taxon>
        <taxon>Chitinophagales</taxon>
        <taxon>Chitinophagaceae</taxon>
        <taxon>Chitinophaga</taxon>
    </lineage>
</organism>
<dbReference type="InterPro" id="IPR015443">
    <property type="entry name" value="Aldose_1-epimerase"/>
</dbReference>
<dbReference type="InterPro" id="IPR047215">
    <property type="entry name" value="Galactose_mutarotase-like"/>
</dbReference>
<proteinExistence type="inferred from homology"/>
<evidence type="ECO:0000256" key="7">
    <source>
        <dbReference type="ARBA" id="ARBA00013185"/>
    </source>
</evidence>
<evidence type="ECO:0000256" key="5">
    <source>
        <dbReference type="ARBA" id="ARBA00006206"/>
    </source>
</evidence>
<evidence type="ECO:0000256" key="11">
    <source>
        <dbReference type="ARBA" id="ARBA00022837"/>
    </source>
</evidence>
<feature type="binding site" evidence="16">
    <location>
        <position position="282"/>
    </location>
    <ligand>
        <name>beta-D-galactose</name>
        <dbReference type="ChEBI" id="CHEBI:27667"/>
    </ligand>
</feature>
<keyword evidence="18" id="KW-0732">Signal</keyword>
<comment type="catalytic activity">
    <reaction evidence="1 14">
        <text>alpha-D-glucose = beta-D-glucose</text>
        <dbReference type="Rhea" id="RHEA:10264"/>
        <dbReference type="ChEBI" id="CHEBI:15903"/>
        <dbReference type="ChEBI" id="CHEBI:17925"/>
        <dbReference type="EC" id="5.1.3.3"/>
    </reaction>
</comment>
<evidence type="ECO:0000256" key="10">
    <source>
        <dbReference type="ARBA" id="ARBA00022553"/>
    </source>
</evidence>
<dbReference type="InterPro" id="IPR018052">
    <property type="entry name" value="Ald1_epimerase_CS"/>
</dbReference>
<feature type="active site" description="Proton donor" evidence="15">
    <location>
        <position position="216"/>
    </location>
</feature>
<evidence type="ECO:0000256" key="8">
    <source>
        <dbReference type="ARBA" id="ARBA00014165"/>
    </source>
</evidence>
<evidence type="ECO:0000256" key="1">
    <source>
        <dbReference type="ARBA" id="ARBA00001614"/>
    </source>
</evidence>
<evidence type="ECO:0000256" key="12">
    <source>
        <dbReference type="ARBA" id="ARBA00023235"/>
    </source>
</evidence>
<evidence type="ECO:0000256" key="9">
    <source>
        <dbReference type="ARBA" id="ARBA00022490"/>
    </source>
</evidence>
<dbReference type="CDD" id="cd09019">
    <property type="entry name" value="galactose_mutarotase_like"/>
    <property type="match status" value="1"/>
</dbReference>
<dbReference type="InterPro" id="IPR014718">
    <property type="entry name" value="GH-type_carb-bd"/>
</dbReference>
<dbReference type="EC" id="5.1.3.3" evidence="7 14"/>
<name>A0A1M7BSQ3_9BACT</name>
<dbReference type="GO" id="GO:0033499">
    <property type="term" value="P:galactose catabolic process via UDP-galactose, Leloir pathway"/>
    <property type="evidence" value="ECO:0007669"/>
    <property type="project" value="TreeGrafter"/>
</dbReference>
<evidence type="ECO:0000256" key="6">
    <source>
        <dbReference type="ARBA" id="ARBA00011245"/>
    </source>
</evidence>
<feature type="binding site" evidence="17">
    <location>
        <begin position="119"/>
        <end position="120"/>
    </location>
    <ligand>
        <name>beta-D-galactose</name>
        <dbReference type="ChEBI" id="CHEBI:27667"/>
    </ligand>
</feature>
<feature type="binding site" evidence="17">
    <location>
        <begin position="216"/>
        <end position="218"/>
    </location>
    <ligand>
        <name>beta-D-galactose</name>
        <dbReference type="ChEBI" id="CHEBI:27667"/>
    </ligand>
</feature>
<comment type="subunit">
    <text evidence="6">Monomer.</text>
</comment>
<evidence type="ECO:0000256" key="17">
    <source>
        <dbReference type="PIRSR" id="PIRSR005096-3"/>
    </source>
</evidence>
<keyword evidence="12 14" id="KW-0413">Isomerase</keyword>
<dbReference type="GO" id="GO:0006006">
    <property type="term" value="P:glucose metabolic process"/>
    <property type="evidence" value="ECO:0007669"/>
    <property type="project" value="TreeGrafter"/>
</dbReference>
<comment type="cofactor">
    <cofactor evidence="2">
        <name>Ca(2+)</name>
        <dbReference type="ChEBI" id="CHEBI:29108"/>
    </cofactor>
</comment>
<dbReference type="PROSITE" id="PS00545">
    <property type="entry name" value="ALDOSE_1_EPIMERASE"/>
    <property type="match status" value="1"/>
</dbReference>
<dbReference type="NCBIfam" id="NF008277">
    <property type="entry name" value="PRK11055.1"/>
    <property type="match status" value="1"/>
</dbReference>
<protein>
    <recommendedName>
        <fullName evidence="8 14">Aldose 1-epimerase</fullName>
        <ecNumber evidence="7 14">5.1.3.3</ecNumber>
    </recommendedName>
</protein>
<evidence type="ECO:0000256" key="14">
    <source>
        <dbReference type="PIRNR" id="PIRNR005096"/>
    </source>
</evidence>
<keyword evidence="9" id="KW-0963">Cytoplasm</keyword>
<keyword evidence="20" id="KW-1185">Reference proteome</keyword>
<gene>
    <name evidence="19" type="ORF">SAMN05444266_10443</name>
</gene>
<comment type="pathway">
    <text evidence="4 14">Carbohydrate metabolism; hexose metabolism.</text>
</comment>
<reference evidence="19 20" key="1">
    <citation type="submission" date="2016-11" db="EMBL/GenBank/DDBJ databases">
        <authorList>
            <person name="Jaros S."/>
            <person name="Januszkiewicz K."/>
            <person name="Wedrychowicz H."/>
        </authorList>
    </citation>
    <scope>NUCLEOTIDE SEQUENCE [LARGE SCALE GENOMIC DNA]</scope>
    <source>
        <strain evidence="19 20">DSM 27406</strain>
    </source>
</reference>
<comment type="subcellular location">
    <subcellularLocation>
        <location evidence="3">Cytoplasm</location>
    </subcellularLocation>
</comment>
<dbReference type="EMBL" id="FRBL01000004">
    <property type="protein sequence ID" value="SHL57974.1"/>
    <property type="molecule type" value="Genomic_DNA"/>
</dbReference>
<keyword evidence="10" id="KW-0597">Phosphoprotein</keyword>
<dbReference type="PANTHER" id="PTHR10091:SF0">
    <property type="entry name" value="GALACTOSE MUTAROTASE"/>
    <property type="match status" value="1"/>
</dbReference>
<dbReference type="PANTHER" id="PTHR10091">
    <property type="entry name" value="ALDOSE-1-EPIMERASE"/>
    <property type="match status" value="1"/>
</dbReference>
<dbReference type="AlphaFoldDB" id="A0A1M7BSQ3"/>
<evidence type="ECO:0000256" key="16">
    <source>
        <dbReference type="PIRSR" id="PIRSR005096-2"/>
    </source>
</evidence>
<evidence type="ECO:0000256" key="18">
    <source>
        <dbReference type="SAM" id="SignalP"/>
    </source>
</evidence>
<dbReference type="RefSeq" id="WP_073080570.1">
    <property type="nucleotide sequence ID" value="NZ_FRBL01000004.1"/>
</dbReference>
<dbReference type="OrthoDB" id="9779408at2"/>
<sequence>MKLTYKPLCTLFMAGSLLAACNNNTTGNKEEKAKQDTMALTQQARPFGTSDGQEVLQYTLRNANGMEVKILNYGGTVTDIITPDKQGTSGNVVLSYDSLAGYQQKGQPYFGALIGRYANRIANAKFTLDGKEYTLAANDHGNTLHGGLKGFDKVVWTGTQQGDSALQLTYSSKDGEEGYPGNLTATVVYTLTPDNALRIDYKATTDKATPVNLTNHAYFNLSAGKDSTILNHELSLKASKYTPVNDKLIPTGKLAEVKGTPMDFIAPKKIGKDIAAVKGGFDHNWVLDKNAGQLETIATLYDPTSGRYMEVATTEPGMQFYSGNFLDGTLQYTAQGRKYPQHAALCLEAQHFPNSPNEASFPNVILKPGETYTQTTIYKFGVK</sequence>
<dbReference type="STRING" id="1419482.SAMN05444266_10443"/>
<feature type="chain" id="PRO_5012387260" description="Aldose 1-epimerase" evidence="18">
    <location>
        <begin position="20"/>
        <end position="383"/>
    </location>
</feature>
<evidence type="ECO:0000256" key="13">
    <source>
        <dbReference type="ARBA" id="ARBA00023277"/>
    </source>
</evidence>
<dbReference type="GO" id="GO:0004034">
    <property type="term" value="F:aldose 1-epimerase activity"/>
    <property type="evidence" value="ECO:0007669"/>
    <property type="project" value="UniProtKB-EC"/>
</dbReference>
<feature type="signal peptide" evidence="18">
    <location>
        <begin position="1"/>
        <end position="19"/>
    </location>
</feature>
<evidence type="ECO:0000256" key="4">
    <source>
        <dbReference type="ARBA" id="ARBA00005028"/>
    </source>
</evidence>
<dbReference type="UniPathway" id="UPA00242"/>
<evidence type="ECO:0000313" key="20">
    <source>
        <dbReference type="Proteomes" id="UP000184420"/>
    </source>
</evidence>
<dbReference type="InterPro" id="IPR008183">
    <property type="entry name" value="Aldose_1/G6P_1-epimerase"/>
</dbReference>
<dbReference type="SUPFAM" id="SSF74650">
    <property type="entry name" value="Galactose mutarotase-like"/>
    <property type="match status" value="1"/>
</dbReference>
<keyword evidence="11" id="KW-0106">Calcium</keyword>
<keyword evidence="13 14" id="KW-0119">Carbohydrate metabolism</keyword>